<comment type="caution">
    <text evidence="1">The sequence shown here is derived from an EMBL/GenBank/DDBJ whole genome shotgun (WGS) entry which is preliminary data.</text>
</comment>
<dbReference type="EMBL" id="CAXDID020000045">
    <property type="protein sequence ID" value="CAL6002166.1"/>
    <property type="molecule type" value="Genomic_DNA"/>
</dbReference>
<evidence type="ECO:0000313" key="3">
    <source>
        <dbReference type="Proteomes" id="UP001642409"/>
    </source>
</evidence>
<evidence type="ECO:0000313" key="2">
    <source>
        <dbReference type="EMBL" id="CAL6002166.1"/>
    </source>
</evidence>
<proteinExistence type="predicted"/>
<organism evidence="1">
    <name type="scientific">Hexamita inflata</name>
    <dbReference type="NCBI Taxonomy" id="28002"/>
    <lineage>
        <taxon>Eukaryota</taxon>
        <taxon>Metamonada</taxon>
        <taxon>Diplomonadida</taxon>
        <taxon>Hexamitidae</taxon>
        <taxon>Hexamitinae</taxon>
        <taxon>Hexamita</taxon>
    </lineage>
</organism>
<name>A0AA86UZG7_9EUKA</name>
<protein>
    <submittedName>
        <fullName evidence="2">Hypothetical_protein</fullName>
    </submittedName>
</protein>
<dbReference type="EMBL" id="CATOUU010001185">
    <property type="protein sequence ID" value="CAI9978385.1"/>
    <property type="molecule type" value="Genomic_DNA"/>
</dbReference>
<reference evidence="2 3" key="2">
    <citation type="submission" date="2024-07" db="EMBL/GenBank/DDBJ databases">
        <authorList>
            <person name="Akdeniz Z."/>
        </authorList>
    </citation>
    <scope>NUCLEOTIDE SEQUENCE [LARGE SCALE GENOMIC DNA]</scope>
</reference>
<accession>A0AA86UZG7</accession>
<dbReference type="Proteomes" id="UP001642409">
    <property type="component" value="Unassembled WGS sequence"/>
</dbReference>
<reference evidence="1" key="1">
    <citation type="submission" date="2023-06" db="EMBL/GenBank/DDBJ databases">
        <authorList>
            <person name="Kurt Z."/>
        </authorList>
    </citation>
    <scope>NUCLEOTIDE SEQUENCE</scope>
</reference>
<evidence type="ECO:0000313" key="1">
    <source>
        <dbReference type="EMBL" id="CAI9978385.1"/>
    </source>
</evidence>
<dbReference type="AlphaFoldDB" id="A0AA86UZG7"/>
<keyword evidence="3" id="KW-1185">Reference proteome</keyword>
<sequence>MPFTSNDASIYAQLSVQNKNMKKTTFKNKVQHMHQVLEERNLFALVNNDVLNLRENKETDAEKIKKIYQAACKQIEQFNIQVKQLQNKQFEEKQHEITKYTKQEPNTKINITQI</sequence>
<gene>
    <name evidence="2" type="ORF">HINF_LOCUS17786</name>
    <name evidence="1" type="ORF">HINF_LOCUS66030</name>
</gene>